<comment type="caution">
    <text evidence="2">The sequence shown here is derived from an EMBL/GenBank/DDBJ whole genome shotgun (WGS) entry which is preliminary data.</text>
</comment>
<feature type="compositionally biased region" description="Basic and acidic residues" evidence="1">
    <location>
        <begin position="99"/>
        <end position="119"/>
    </location>
</feature>
<gene>
    <name evidence="2" type="ORF">IWW39_004351</name>
</gene>
<proteinExistence type="predicted"/>
<feature type="region of interest" description="Disordered" evidence="1">
    <location>
        <begin position="92"/>
        <end position="119"/>
    </location>
</feature>
<sequence>MDSTDISRLLLEISQRRSQAVDLARALEQSIYKPHTFSDTGDEASDLGEDREVVDSSSSFLDDFTRDFVDYYYTPPGPGIQAEKIGALCLSEPEEEDERGERNHDTHEDAESEHEDRGVSKIDYAARQRIWGKIGKKANAYGEEEARIAALVERAEQLSLTPAPSIPPPPKRPDHAAEPEPPVFVEPWEPDEWEKWAAYKASDGSAGPLDWVHALRPNAWELGFRDSPCGGGKLVRTYSGLPLTLHSYADGNVKRTAMLKEGGVATTLFYDNGDWSCTIVSQGPPQSYYYYSEEGVWHEQCAGRQAYKYRDGSVESIVGGVSTVVDGSSAHVIV</sequence>
<evidence type="ECO:0000256" key="1">
    <source>
        <dbReference type="SAM" id="MobiDB-lite"/>
    </source>
</evidence>
<dbReference type="EMBL" id="JANBTX010000159">
    <property type="protein sequence ID" value="KAJ2685315.1"/>
    <property type="molecule type" value="Genomic_DNA"/>
</dbReference>
<evidence type="ECO:0000313" key="3">
    <source>
        <dbReference type="Proteomes" id="UP001151516"/>
    </source>
</evidence>
<dbReference type="OrthoDB" id="5575569at2759"/>
<dbReference type="AlphaFoldDB" id="A0A9W8L3G4"/>
<name>A0A9W8L3G4_9FUNG</name>
<feature type="region of interest" description="Disordered" evidence="1">
    <location>
        <begin position="159"/>
        <end position="180"/>
    </location>
</feature>
<reference evidence="2" key="1">
    <citation type="submission" date="2022-07" db="EMBL/GenBank/DDBJ databases">
        <title>Phylogenomic reconstructions and comparative analyses of Kickxellomycotina fungi.</title>
        <authorList>
            <person name="Reynolds N.K."/>
            <person name="Stajich J.E."/>
            <person name="Barry K."/>
            <person name="Grigoriev I.V."/>
            <person name="Crous P."/>
            <person name="Smith M.E."/>
        </authorList>
    </citation>
    <scope>NUCLEOTIDE SEQUENCE</scope>
    <source>
        <strain evidence="2">CBS 109367</strain>
    </source>
</reference>
<evidence type="ECO:0000313" key="2">
    <source>
        <dbReference type="EMBL" id="KAJ2685315.1"/>
    </source>
</evidence>
<dbReference type="Proteomes" id="UP001151516">
    <property type="component" value="Unassembled WGS sequence"/>
</dbReference>
<protein>
    <submittedName>
        <fullName evidence="2">Uncharacterized protein</fullName>
    </submittedName>
</protein>
<keyword evidence="3" id="KW-1185">Reference proteome</keyword>
<organism evidence="2 3">
    <name type="scientific">Coemansia spiralis</name>
    <dbReference type="NCBI Taxonomy" id="417178"/>
    <lineage>
        <taxon>Eukaryota</taxon>
        <taxon>Fungi</taxon>
        <taxon>Fungi incertae sedis</taxon>
        <taxon>Zoopagomycota</taxon>
        <taxon>Kickxellomycotina</taxon>
        <taxon>Kickxellomycetes</taxon>
        <taxon>Kickxellales</taxon>
        <taxon>Kickxellaceae</taxon>
        <taxon>Coemansia</taxon>
    </lineage>
</organism>
<accession>A0A9W8L3G4</accession>